<keyword evidence="2" id="KW-1185">Reference proteome</keyword>
<dbReference type="Proteomes" id="UP000199029">
    <property type="component" value="Unassembled WGS sequence"/>
</dbReference>
<reference evidence="2" key="1">
    <citation type="submission" date="2016-10" db="EMBL/GenBank/DDBJ databases">
        <authorList>
            <person name="Varghese N."/>
            <person name="Submissions S."/>
        </authorList>
    </citation>
    <scope>NUCLEOTIDE SEQUENCE [LARGE SCALE GENOMIC DNA]</scope>
    <source>
        <strain evidence="2">OR362-8,ATCC BAA-1266,JCM 13504</strain>
    </source>
</reference>
<evidence type="ECO:0000313" key="1">
    <source>
        <dbReference type="EMBL" id="SFQ84086.1"/>
    </source>
</evidence>
<protein>
    <recommendedName>
        <fullName evidence="3">Lipoprotein</fullName>
    </recommendedName>
</protein>
<name>A0A1I6BT28_HYMAR</name>
<evidence type="ECO:0008006" key="3">
    <source>
        <dbReference type="Google" id="ProtNLM"/>
    </source>
</evidence>
<proteinExistence type="predicted"/>
<gene>
    <name evidence="1" type="ORF">SAMN04515668_5075</name>
</gene>
<dbReference type="AlphaFoldDB" id="A0A1I6BT28"/>
<organism evidence="1 2">
    <name type="scientific">Hymenobacter arizonensis</name>
    <name type="common">Siccationidurans arizonensis</name>
    <dbReference type="NCBI Taxonomy" id="1227077"/>
    <lineage>
        <taxon>Bacteria</taxon>
        <taxon>Pseudomonadati</taxon>
        <taxon>Bacteroidota</taxon>
        <taxon>Cytophagia</taxon>
        <taxon>Cytophagales</taxon>
        <taxon>Hymenobacteraceae</taxon>
        <taxon>Hymenobacter</taxon>
    </lineage>
</organism>
<sequence length="251" mass="28830">MRPTLRPRGLIYSRLLLCLTGLLVGASACSKPEKKPSAEPVRPEKLDQAFLLREVYSGRYCFRTRFYWRDSARNVRDICQVRRQVRESVNDVRVDLHGWQGEDCDTNEFAVMRQGAQAWFVPFCDEMGLPGGNPADTTFATTDLVVTRPLNAALRGLALRNRRAFLTTFLHAVCAAPGQRVTRANYATLLDPKLRAYLRPRLNNPGLFYFRVVRLARYDSRISPVWEFDDTHADGLRVQVLRPTWYECISM</sequence>
<dbReference type="EMBL" id="FOXS01000014">
    <property type="protein sequence ID" value="SFQ84086.1"/>
    <property type="molecule type" value="Genomic_DNA"/>
</dbReference>
<evidence type="ECO:0000313" key="2">
    <source>
        <dbReference type="Proteomes" id="UP000199029"/>
    </source>
</evidence>
<accession>A0A1I6BT28</accession>
<dbReference type="PROSITE" id="PS51257">
    <property type="entry name" value="PROKAR_LIPOPROTEIN"/>
    <property type="match status" value="1"/>
</dbReference>